<reference evidence="2" key="1">
    <citation type="journal article" date="2003" name="Appl. Microbiol. Biotechnol.">
        <title>The Corynebacterium glutamicum genome: features and impacts on biotechnological processes.</title>
        <authorList>
            <person name="Ikeda M."/>
            <person name="Nakagawa S."/>
        </authorList>
    </citation>
    <scope>NUCLEOTIDE SEQUENCE [LARGE SCALE GENOMIC DNA]</scope>
    <source>
        <strain evidence="2">ATCC 13032 / DSM 20300 / BCRC 11384 / JCM 1318 / LMG 3730 / NCIMB 10025</strain>
    </source>
</reference>
<dbReference type="OrthoDB" id="4391084at2"/>
<dbReference type="HOGENOM" id="CLU_028256_0_0_11"/>
<sequence length="684" mass="75454">MLKVLARKLSILCSMAPTITDIHVLLRRGERQSVIMTLTASSLEAGKMSFSGGYIVGETMIFLVDPDEVEIRRSPNSLHVLRNGSDILRRNEHHCWVFENFNKPIDPPVRLGPRDIICPSALAWVLQQHSISRSLSHHLHADKITAGEIAGRPTWILREEPTSGGQDPSRLVSLEIDQEHGVILAVETGQERLEATEISFPDTLPNPSWDGAWEPFHYPDSTPHTAPDVAEIPGYIQSLPPQSEDPRRLRVFVNEIALEGDFPDYRQGQSVRLTLGISSSPVPLEGMTTRRRGRVRNLGEEASPGDDGMPQWPILLTGDGWTALAYTPIPKRGDAEIQGWFYYSAYGIVDVPTDLRVERIFAGIGTSGTNERLWQEIDNTSSAYHSEDWWIRDVVLDVTLDGAVPPPLRRDVFTAVDPIVAGDKLWLCDVHFPVARCWETTTGRYLGQTLVPAPLRDRSYVLELHSDQQLGAVAASGKSGWILTPGQAVATKAPDWTPPTRATDLPQVPSPWEIVAVRGQGLFELQVETSRRTALGRVNATGGVDIGELPPNGYTISSVVQIGDEYIVGRWVEEYRLNSKLEVISTKELDISASGWKSKGTVAYLSEDTHICFFDQVSGAELPSLGIAEGHQGEVMSATSSESIVLIYRRNPNNSMSIVPTSVATYDNGTWTTMPLQEAPAELS</sequence>
<proteinExistence type="predicted"/>
<organism evidence="1 2">
    <name type="scientific">Corynebacterium glutamicum (strain ATCC 13032 / DSM 20300 / JCM 1318 / BCRC 11384 / CCUG 27702 / LMG 3730 / NBRC 12168 / NCIMB 10025 / NRRL B-2784 / 534)</name>
    <dbReference type="NCBI Taxonomy" id="196627"/>
    <lineage>
        <taxon>Bacteria</taxon>
        <taxon>Bacillati</taxon>
        <taxon>Actinomycetota</taxon>
        <taxon>Actinomycetes</taxon>
        <taxon>Mycobacteriales</taxon>
        <taxon>Corynebacteriaceae</taxon>
        <taxon>Corynebacterium</taxon>
    </lineage>
</organism>
<accession>Q8NU42</accession>
<dbReference type="EMBL" id="BA000036">
    <property type="protein sequence ID" value="BAB97498.1"/>
    <property type="molecule type" value="Genomic_DNA"/>
</dbReference>
<gene>
    <name evidence="1" type="ordered locus">Cgl0105</name>
</gene>
<dbReference type="KEGG" id="cgl:Cgl0105"/>
<protein>
    <submittedName>
        <fullName evidence="1">Uncharacterized protein</fullName>
    </submittedName>
</protein>
<dbReference type="Proteomes" id="UP000000582">
    <property type="component" value="Chromosome"/>
</dbReference>
<evidence type="ECO:0000313" key="1">
    <source>
        <dbReference type="EMBL" id="BAB97498.1"/>
    </source>
</evidence>
<keyword evidence="2" id="KW-1185">Reference proteome</keyword>
<name>Q8NU42_CORGL</name>
<evidence type="ECO:0000313" key="2">
    <source>
        <dbReference type="Proteomes" id="UP000000582"/>
    </source>
</evidence>
<dbReference type="AlphaFoldDB" id="Q8NU42"/>
<dbReference type="BioCyc" id="CORYNE:G18NG-9654-MONOMER"/>
<dbReference type="PATRIC" id="fig|196627.13.peg.108"/>